<feature type="binding site" evidence="7">
    <location>
        <position position="41"/>
    </location>
    <ligand>
        <name>Fe cation</name>
        <dbReference type="ChEBI" id="CHEBI:24875"/>
        <label>1</label>
    </ligand>
</feature>
<keyword evidence="4" id="KW-0408">Iron</keyword>
<dbReference type="Gene3D" id="3.60.21.10">
    <property type="match status" value="1"/>
</dbReference>
<dbReference type="RefSeq" id="WP_341540174.1">
    <property type="nucleotide sequence ID" value="NZ_SLUN01000028.1"/>
</dbReference>
<keyword evidence="2 7" id="KW-0479">Metal-binding</keyword>
<keyword evidence="9" id="KW-1185">Reference proteome</keyword>
<dbReference type="InterPro" id="IPR029052">
    <property type="entry name" value="Metallo-depent_PP-like"/>
</dbReference>
<reference evidence="8 9" key="1">
    <citation type="submission" date="2019-03" db="EMBL/GenBank/DDBJ databases">
        <title>Genomic Encyclopedia of Type Strains, Phase IV (KMG-IV): sequencing the most valuable type-strain genomes for metagenomic binning, comparative biology and taxonomic classification.</title>
        <authorList>
            <person name="Goeker M."/>
        </authorList>
    </citation>
    <scope>NUCLEOTIDE SEQUENCE [LARGE SCALE GENOMIC DNA]</scope>
    <source>
        <strain evidence="8 9">LX-B</strain>
    </source>
</reference>
<evidence type="ECO:0000256" key="6">
    <source>
        <dbReference type="PIRSR" id="PIRSR004789-50"/>
    </source>
</evidence>
<accession>A0A4R1R8U0</accession>
<keyword evidence="3" id="KW-0378">Hydrolase</keyword>
<feature type="binding site" evidence="7">
    <location>
        <position position="9"/>
    </location>
    <ligand>
        <name>Fe cation</name>
        <dbReference type="ChEBI" id="CHEBI:24875"/>
        <label>1</label>
    </ligand>
</feature>
<dbReference type="FunFam" id="3.60.21.10:FF:000016">
    <property type="entry name" value="Putative metallophosphoesterase"/>
    <property type="match status" value="1"/>
</dbReference>
<evidence type="ECO:0000313" key="8">
    <source>
        <dbReference type="EMBL" id="TCL62095.1"/>
    </source>
</evidence>
<organism evidence="8 9">
    <name type="scientific">Hydrogenispora ethanolica</name>
    <dbReference type="NCBI Taxonomy" id="1082276"/>
    <lineage>
        <taxon>Bacteria</taxon>
        <taxon>Bacillati</taxon>
        <taxon>Bacillota</taxon>
        <taxon>Hydrogenispora</taxon>
    </lineage>
</organism>
<feature type="binding site" evidence="7">
    <location>
        <position position="68"/>
    </location>
    <ligand>
        <name>Fe cation</name>
        <dbReference type="ChEBI" id="CHEBI:24875"/>
        <label>2</label>
    </ligand>
</feature>
<proteinExistence type="inferred from homology"/>
<dbReference type="GO" id="GO:0046872">
    <property type="term" value="F:metal ion binding"/>
    <property type="evidence" value="ECO:0007669"/>
    <property type="project" value="UniProtKB-KW"/>
</dbReference>
<feature type="binding site" evidence="7">
    <location>
        <position position="40"/>
    </location>
    <ligand>
        <name>Fe cation</name>
        <dbReference type="ChEBI" id="CHEBI:24875"/>
        <label>1</label>
    </ligand>
</feature>
<dbReference type="SUPFAM" id="SSF56300">
    <property type="entry name" value="Metallo-dependent phosphatases"/>
    <property type="match status" value="1"/>
</dbReference>
<dbReference type="NCBIfam" id="TIGR00282">
    <property type="entry name" value="TIGR00282 family metallophosphoesterase"/>
    <property type="match status" value="1"/>
</dbReference>
<dbReference type="PANTHER" id="PTHR36303:SF1">
    <property type="entry name" value="2',3'-CYCLIC-NUCLEOTIDE 2'-PHOSPHODIESTERASE"/>
    <property type="match status" value="1"/>
</dbReference>
<dbReference type="PANTHER" id="PTHR36303">
    <property type="entry name" value="2',3'-CYCLIC-NUCLEOTIDE 2'-PHOSPHODIESTERASE"/>
    <property type="match status" value="1"/>
</dbReference>
<gene>
    <name evidence="8" type="ORF">EDC14_102852</name>
</gene>
<dbReference type="GO" id="GO:0004113">
    <property type="term" value="F:2',3'-cyclic-nucleotide 3'-phosphodiesterase activity"/>
    <property type="evidence" value="ECO:0007669"/>
    <property type="project" value="TreeGrafter"/>
</dbReference>
<evidence type="ECO:0000256" key="7">
    <source>
        <dbReference type="PIRSR" id="PIRSR004789-51"/>
    </source>
</evidence>
<dbReference type="Proteomes" id="UP000295008">
    <property type="component" value="Unassembled WGS sequence"/>
</dbReference>
<comment type="similarity">
    <text evidence="5">Belongs to the YmdB-like family.</text>
</comment>
<feature type="binding site" evidence="7">
    <location>
        <position position="152"/>
    </location>
    <ligand>
        <name>Fe cation</name>
        <dbReference type="ChEBI" id="CHEBI:24875"/>
        <label>2</label>
    </ligand>
</feature>
<dbReference type="CDD" id="cd07382">
    <property type="entry name" value="MPP_DR1281"/>
    <property type="match status" value="1"/>
</dbReference>
<feature type="binding site" evidence="7">
    <location>
        <position position="177"/>
    </location>
    <ligand>
        <name>Fe cation</name>
        <dbReference type="ChEBI" id="CHEBI:24875"/>
        <label>2</label>
    </ligand>
</feature>
<name>A0A4R1R8U0_HYDET</name>
<dbReference type="Pfam" id="PF13277">
    <property type="entry name" value="YmdB"/>
    <property type="match status" value="1"/>
</dbReference>
<comment type="cofactor">
    <cofactor evidence="1">
        <name>Fe(3+)</name>
        <dbReference type="ChEBI" id="CHEBI:29034"/>
    </cofactor>
</comment>
<feature type="active site" description="Proton donor" evidence="6">
    <location>
        <position position="69"/>
    </location>
</feature>
<evidence type="ECO:0000256" key="2">
    <source>
        <dbReference type="ARBA" id="ARBA00022723"/>
    </source>
</evidence>
<sequence length="261" mass="28640">MLKILFIGDIEGRPGRKAVKACLPSLIESEELDLVVANGENAAGGFGITLDIAKELLACGIDVITMGNHTWDNRDIYNVLEHEPRVIRPANYPKGTPGQGYYLAETDKGVLVGVVNMLGQVFLEPLRCPFETADEIVTNLRRKTDLVLLDMHAEATSEKIALGWYLDGRVSAVLGTHTHVTTADERILPQGTGYITDVGMTGPINSVLGINSELVITKFKTKRPVRFEVAEGPVAFNAVLLEVDEFGRTTQIKRIRQDLEN</sequence>
<dbReference type="AlphaFoldDB" id="A0A4R1R8U0"/>
<evidence type="ECO:0000256" key="4">
    <source>
        <dbReference type="ARBA" id="ARBA00023004"/>
    </source>
</evidence>
<feature type="binding site" evidence="7">
    <location>
        <position position="40"/>
    </location>
    <ligand>
        <name>Fe cation</name>
        <dbReference type="ChEBI" id="CHEBI:24875"/>
        <label>2</label>
    </ligand>
</feature>
<feature type="binding site" evidence="7">
    <location>
        <position position="179"/>
    </location>
    <ligand>
        <name>Fe cation</name>
        <dbReference type="ChEBI" id="CHEBI:24875"/>
        <label>1</label>
    </ligand>
</feature>
<comment type="caution">
    <text evidence="8">The sequence shown here is derived from an EMBL/GenBank/DDBJ whole genome shotgun (WGS) entry which is preliminary data.</text>
</comment>
<protein>
    <recommendedName>
        <fullName evidence="10">TIGR00282 family metallophosphoesterase</fullName>
    </recommendedName>
</protein>
<dbReference type="InterPro" id="IPR005235">
    <property type="entry name" value="YmdB-like"/>
</dbReference>
<evidence type="ECO:0000313" key="9">
    <source>
        <dbReference type="Proteomes" id="UP000295008"/>
    </source>
</evidence>
<evidence type="ECO:0000256" key="3">
    <source>
        <dbReference type="ARBA" id="ARBA00022801"/>
    </source>
</evidence>
<evidence type="ECO:0000256" key="5">
    <source>
        <dbReference type="ARBA" id="ARBA00061401"/>
    </source>
</evidence>
<dbReference type="PIRSF" id="PIRSF004789">
    <property type="entry name" value="DR1281"/>
    <property type="match status" value="1"/>
</dbReference>
<evidence type="ECO:0000256" key="1">
    <source>
        <dbReference type="ARBA" id="ARBA00001965"/>
    </source>
</evidence>
<dbReference type="EMBL" id="SLUN01000028">
    <property type="protein sequence ID" value="TCL62095.1"/>
    <property type="molecule type" value="Genomic_DNA"/>
</dbReference>
<evidence type="ECO:0008006" key="10">
    <source>
        <dbReference type="Google" id="ProtNLM"/>
    </source>
</evidence>